<reference evidence="4" key="1">
    <citation type="submission" date="2016-10" db="EMBL/GenBank/DDBJ databases">
        <authorList>
            <person name="Varghese N."/>
            <person name="Submissions S."/>
        </authorList>
    </citation>
    <scope>NUCLEOTIDE SEQUENCE [LARGE SCALE GENOMIC DNA]</scope>
    <source>
        <strain evidence="4">DSM 100420</strain>
    </source>
</reference>
<dbReference type="STRING" id="1244108.SAMN05444004_11060"/>
<dbReference type="Proteomes" id="UP000198914">
    <property type="component" value="Unassembled WGS sequence"/>
</dbReference>
<gene>
    <name evidence="3" type="ORF">SAMN05444004_11060</name>
</gene>
<feature type="chain" id="PRO_5011725278" evidence="1">
    <location>
        <begin position="28"/>
        <end position="455"/>
    </location>
</feature>
<evidence type="ECO:0000259" key="2">
    <source>
        <dbReference type="PROSITE" id="PS51208"/>
    </source>
</evidence>
<keyword evidence="4" id="KW-1185">Reference proteome</keyword>
<evidence type="ECO:0000256" key="1">
    <source>
        <dbReference type="SAM" id="SignalP"/>
    </source>
</evidence>
<accession>A0A1H3S1S6</accession>
<name>A0A1H3S1S6_9RHOB</name>
<dbReference type="SUPFAM" id="SSF103515">
    <property type="entry name" value="Autotransporter"/>
    <property type="match status" value="1"/>
</dbReference>
<dbReference type="Pfam" id="PF03797">
    <property type="entry name" value="Autotransporter"/>
    <property type="match status" value="1"/>
</dbReference>
<evidence type="ECO:0000313" key="4">
    <source>
        <dbReference type="Proteomes" id="UP000198914"/>
    </source>
</evidence>
<dbReference type="InterPro" id="IPR036709">
    <property type="entry name" value="Autotransporte_beta_dom_sf"/>
</dbReference>
<proteinExistence type="predicted"/>
<feature type="domain" description="Autotransporter" evidence="2">
    <location>
        <begin position="211"/>
        <end position="455"/>
    </location>
</feature>
<organism evidence="3 4">
    <name type="scientific">Jannaschia faecimaris</name>
    <dbReference type="NCBI Taxonomy" id="1244108"/>
    <lineage>
        <taxon>Bacteria</taxon>
        <taxon>Pseudomonadati</taxon>
        <taxon>Pseudomonadota</taxon>
        <taxon>Alphaproteobacteria</taxon>
        <taxon>Rhodobacterales</taxon>
        <taxon>Roseobacteraceae</taxon>
        <taxon>Jannaschia</taxon>
    </lineage>
</organism>
<dbReference type="Gene3D" id="2.40.128.130">
    <property type="entry name" value="Autotransporter beta-domain"/>
    <property type="match status" value="1"/>
</dbReference>
<feature type="signal peptide" evidence="1">
    <location>
        <begin position="1"/>
        <end position="27"/>
    </location>
</feature>
<protein>
    <submittedName>
        <fullName evidence="3">Autotransporter beta-domain-containing protein</fullName>
    </submittedName>
</protein>
<dbReference type="PROSITE" id="PS51208">
    <property type="entry name" value="AUTOTRANSPORTER"/>
    <property type="match status" value="1"/>
</dbReference>
<dbReference type="InterPro" id="IPR005546">
    <property type="entry name" value="Autotransporte_beta"/>
</dbReference>
<dbReference type="SMART" id="SM00869">
    <property type="entry name" value="Autotransporter"/>
    <property type="match status" value="1"/>
</dbReference>
<evidence type="ECO:0000313" key="3">
    <source>
        <dbReference type="EMBL" id="SDZ31505.1"/>
    </source>
</evidence>
<keyword evidence="1" id="KW-0732">Signal</keyword>
<dbReference type="AlphaFoldDB" id="A0A1H3S1S6"/>
<sequence>MSRAICSGITGAMVLAATTVLGSGAWAQSVTVNGAINATTTTSYFNGSIPGGGCCTYGGTAFSFSYDIVRVTVVNGPTFSAEVTSASIGDPFMWVGRSDFDLSLSTNEAVAYNDDGNGGGFWLNPRISTAIPDGQYAVFVANLGGVGGGTYTLVLNGVTLGWGPNTATQLSALSQGSAALSRGVVIQAGSVAATQANEGLAGDTTASSRGTNPTGVNTWVEFTGFVTNGNDLRQTATGFQLGGDMHVMSNLTLGLSIGHSEVNSDTTGFDLSGDLTFVQPYLAYVNGPMRAEASLIYGRGDFEQISLGGTGTADSTVVAATLSGAYDLALSTGQTLSPMASLSYGEEESKGIGGTLAGAGTETTNFGRASVGARLSTNFDMGTAFVGLHADYDYANGDTNVIAGFNDDTGLAGRVELGVNAAITDRLDLRTNMSVGGLGTSTKDVAAGLTLSMSF</sequence>
<dbReference type="EMBL" id="FNPX01000010">
    <property type="protein sequence ID" value="SDZ31505.1"/>
    <property type="molecule type" value="Genomic_DNA"/>
</dbReference>